<dbReference type="Proteomes" id="UP000614350">
    <property type="component" value="Unassembled WGS sequence"/>
</dbReference>
<dbReference type="AlphaFoldDB" id="A0A834KII5"/>
<evidence type="ECO:0000313" key="2">
    <source>
        <dbReference type="Proteomes" id="UP000614350"/>
    </source>
</evidence>
<evidence type="ECO:0000313" key="1">
    <source>
        <dbReference type="EMBL" id="KAF7407406.1"/>
    </source>
</evidence>
<accession>A0A834KII5</accession>
<comment type="caution">
    <text evidence="1">The sequence shown here is derived from an EMBL/GenBank/DDBJ whole genome shotgun (WGS) entry which is preliminary data.</text>
</comment>
<sequence>MDHLSFLTMTPNSAIEQMILKSNDYTYPLCPRPSTKTCTFLLRQLRVCSSICGTKSNETDLTSDKTFSVTMLPK</sequence>
<proteinExistence type="predicted"/>
<organism evidence="1 2">
    <name type="scientific">Vespula vulgaris</name>
    <name type="common">Yellow jacket</name>
    <name type="synonym">Wasp</name>
    <dbReference type="NCBI Taxonomy" id="7454"/>
    <lineage>
        <taxon>Eukaryota</taxon>
        <taxon>Metazoa</taxon>
        <taxon>Ecdysozoa</taxon>
        <taxon>Arthropoda</taxon>
        <taxon>Hexapoda</taxon>
        <taxon>Insecta</taxon>
        <taxon>Pterygota</taxon>
        <taxon>Neoptera</taxon>
        <taxon>Endopterygota</taxon>
        <taxon>Hymenoptera</taxon>
        <taxon>Apocrita</taxon>
        <taxon>Aculeata</taxon>
        <taxon>Vespoidea</taxon>
        <taxon>Vespidae</taxon>
        <taxon>Vespinae</taxon>
        <taxon>Vespula</taxon>
    </lineage>
</organism>
<keyword evidence="2" id="KW-1185">Reference proteome</keyword>
<reference evidence="1" key="1">
    <citation type="journal article" date="2020" name="G3 (Bethesda)">
        <title>High-Quality Assemblies for Three Invasive Social Wasps from the &lt;i&gt;Vespula&lt;/i&gt; Genus.</title>
        <authorList>
            <person name="Harrop T.W.R."/>
            <person name="Guhlin J."/>
            <person name="McLaughlin G.M."/>
            <person name="Permina E."/>
            <person name="Stockwell P."/>
            <person name="Gilligan J."/>
            <person name="Le Lec M.F."/>
            <person name="Gruber M.A.M."/>
            <person name="Quinn O."/>
            <person name="Lovegrove M."/>
            <person name="Duncan E.J."/>
            <person name="Remnant E.J."/>
            <person name="Van Eeckhoven J."/>
            <person name="Graham B."/>
            <person name="Knapp R.A."/>
            <person name="Langford K.W."/>
            <person name="Kronenberg Z."/>
            <person name="Press M.O."/>
            <person name="Eacker S.M."/>
            <person name="Wilson-Rankin E.E."/>
            <person name="Purcell J."/>
            <person name="Lester P.J."/>
            <person name="Dearden P.K."/>
        </authorList>
    </citation>
    <scope>NUCLEOTIDE SEQUENCE</scope>
    <source>
        <strain evidence="1">Marl-1</strain>
    </source>
</reference>
<protein>
    <submittedName>
        <fullName evidence="1">Uncharacterized protein</fullName>
    </submittedName>
</protein>
<gene>
    <name evidence="1" type="ORF">HZH66_001943</name>
</gene>
<name>A0A834KII5_VESVU</name>
<dbReference type="EMBL" id="JACSEA010000002">
    <property type="protein sequence ID" value="KAF7407406.1"/>
    <property type="molecule type" value="Genomic_DNA"/>
</dbReference>